<evidence type="ECO:0000313" key="3">
    <source>
        <dbReference type="EMBL" id="GMM60656.1"/>
    </source>
</evidence>
<sequence length="81" mass="8100">MQASRLLLSGGVLALCLALAGCGDDDEHHAPVDADPAMAAAIEGPLMTDPDLSQKNMGAMAAVPGGPIDPATPLPDSPDPR</sequence>
<keyword evidence="4" id="KW-1185">Reference proteome</keyword>
<evidence type="ECO:0008006" key="5">
    <source>
        <dbReference type="Google" id="ProtNLM"/>
    </source>
</evidence>
<name>A0ABQ6P960_9SPHN</name>
<proteinExistence type="predicted"/>
<comment type="caution">
    <text evidence="3">The sequence shown here is derived from an EMBL/GenBank/DDBJ whole genome shotgun (WGS) entry which is preliminary data.</text>
</comment>
<dbReference type="RefSeq" id="WP_317974432.1">
    <property type="nucleotide sequence ID" value="NZ_BTFW01000001.1"/>
</dbReference>
<feature type="signal peptide" evidence="2">
    <location>
        <begin position="1"/>
        <end position="20"/>
    </location>
</feature>
<protein>
    <recommendedName>
        <fullName evidence="5">Argininosuccinate lyase</fullName>
    </recommendedName>
</protein>
<feature type="chain" id="PRO_5045435549" description="Argininosuccinate lyase" evidence="2">
    <location>
        <begin position="21"/>
        <end position="81"/>
    </location>
</feature>
<accession>A0ABQ6P960</accession>
<dbReference type="EMBL" id="BTFW01000001">
    <property type="protein sequence ID" value="GMM60656.1"/>
    <property type="molecule type" value="Genomic_DNA"/>
</dbReference>
<evidence type="ECO:0000256" key="2">
    <source>
        <dbReference type="SAM" id="SignalP"/>
    </source>
</evidence>
<dbReference type="Proteomes" id="UP001187221">
    <property type="component" value="Unassembled WGS sequence"/>
</dbReference>
<organism evidence="3 4">
    <name type="scientific">Novosphingobium pituita</name>
    <dbReference type="NCBI Taxonomy" id="3056842"/>
    <lineage>
        <taxon>Bacteria</taxon>
        <taxon>Pseudomonadati</taxon>
        <taxon>Pseudomonadota</taxon>
        <taxon>Alphaproteobacteria</taxon>
        <taxon>Sphingomonadales</taxon>
        <taxon>Sphingomonadaceae</taxon>
        <taxon>Novosphingobium</taxon>
    </lineage>
</organism>
<keyword evidence="2" id="KW-0732">Signal</keyword>
<reference evidence="3 4" key="1">
    <citation type="submission" date="2023-06" db="EMBL/GenBank/DDBJ databases">
        <title>Draft genome sequence of Novosphingobium sp. strain IK01.</title>
        <authorList>
            <person name="Hatamoto M."/>
            <person name="Ikarashi T."/>
            <person name="Yamaguchi T."/>
        </authorList>
    </citation>
    <scope>NUCLEOTIDE SEQUENCE [LARGE SCALE GENOMIC DNA]</scope>
    <source>
        <strain evidence="3 4">IK01</strain>
    </source>
</reference>
<feature type="region of interest" description="Disordered" evidence="1">
    <location>
        <begin position="47"/>
        <end position="81"/>
    </location>
</feature>
<gene>
    <name evidence="3" type="ORF">NUTIK01_14330</name>
</gene>
<feature type="compositionally biased region" description="Pro residues" evidence="1">
    <location>
        <begin position="70"/>
        <end position="81"/>
    </location>
</feature>
<evidence type="ECO:0000256" key="1">
    <source>
        <dbReference type="SAM" id="MobiDB-lite"/>
    </source>
</evidence>
<dbReference type="PROSITE" id="PS51257">
    <property type="entry name" value="PROKAR_LIPOPROTEIN"/>
    <property type="match status" value="1"/>
</dbReference>
<evidence type="ECO:0000313" key="4">
    <source>
        <dbReference type="Proteomes" id="UP001187221"/>
    </source>
</evidence>